<sequence>MLSRTATGLYWMARYLERAENIARVLDVTNRLSLMPVRGSHNNELRVPLNLTNTSELYWSVSDALAMPQLFSFFALDDRNPSSIFNCWQAAWNNAHAVRGSLSSEVWESINSSWIELRKIRRRGVGSGGADAFFDWVKERCHLFRGAMFGTLMRGDAMNFIRLGTLLERADCTARLLDAYQYLSDADDDTVREYYRLDTLLRSVSAREAYHSIYKQQLAAEGVNEMLILREESPRSLRSCVEDIAGLLEQIGSSGEDRPRYLISVLHAQLRFSSKESVLDRGLHAWLSAFLGELAALSDSIHHTYLEAK</sequence>
<accession>A0A2S9IDB2</accession>
<keyword evidence="3" id="KW-1185">Reference proteome</keyword>
<dbReference type="OrthoDB" id="9803532at2"/>
<dbReference type="InterPro" id="IPR051680">
    <property type="entry name" value="ATP-dep_Glu-Cys_Ligase-2"/>
</dbReference>
<dbReference type="Pfam" id="PF04168">
    <property type="entry name" value="Alpha-E"/>
    <property type="match status" value="1"/>
</dbReference>
<evidence type="ECO:0000259" key="1">
    <source>
        <dbReference type="Pfam" id="PF04168"/>
    </source>
</evidence>
<feature type="domain" description="DUF403" evidence="1">
    <location>
        <begin position="1"/>
        <end position="306"/>
    </location>
</feature>
<protein>
    <recommendedName>
        <fullName evidence="1">DUF403 domain-containing protein</fullName>
    </recommendedName>
</protein>
<dbReference type="InterPro" id="IPR007296">
    <property type="entry name" value="DUF403"/>
</dbReference>
<reference evidence="2 3" key="1">
    <citation type="submission" date="2017-10" db="EMBL/GenBank/DDBJ databases">
        <title>Draft genome of two endophytic bacteria isolated from 'guarana' Paullinia cupana (Mart.) Ducke.</title>
        <authorList>
            <person name="Siqueira K.A."/>
            <person name="Liotti R.G."/>
            <person name="Mendes T.A."/>
            <person name="Soares M.A."/>
        </authorList>
    </citation>
    <scope>NUCLEOTIDE SEQUENCE [LARGE SCALE GENOMIC DNA]</scope>
    <source>
        <strain evidence="2 3">342</strain>
    </source>
</reference>
<dbReference type="Proteomes" id="UP000239181">
    <property type="component" value="Unassembled WGS sequence"/>
</dbReference>
<dbReference type="EMBL" id="PDET01000005">
    <property type="protein sequence ID" value="PRD15776.1"/>
    <property type="molecule type" value="Genomic_DNA"/>
</dbReference>
<name>A0A2S9IDB2_9GAMM</name>
<evidence type="ECO:0000313" key="2">
    <source>
        <dbReference type="EMBL" id="PRD15776.1"/>
    </source>
</evidence>
<organism evidence="2 3">
    <name type="scientific">Pantoea coffeiphila</name>
    <dbReference type="NCBI Taxonomy" id="1465635"/>
    <lineage>
        <taxon>Bacteria</taxon>
        <taxon>Pseudomonadati</taxon>
        <taxon>Pseudomonadota</taxon>
        <taxon>Gammaproteobacteria</taxon>
        <taxon>Enterobacterales</taxon>
        <taxon>Erwiniaceae</taxon>
        <taxon>Pantoea</taxon>
    </lineage>
</organism>
<evidence type="ECO:0000313" key="3">
    <source>
        <dbReference type="Proteomes" id="UP000239181"/>
    </source>
</evidence>
<dbReference type="PANTHER" id="PTHR34595:SF7">
    <property type="entry name" value="SLL1039 PROTEIN"/>
    <property type="match status" value="1"/>
</dbReference>
<dbReference type="RefSeq" id="WP_105592489.1">
    <property type="nucleotide sequence ID" value="NZ_PDET01000005.1"/>
</dbReference>
<comment type="caution">
    <text evidence="2">The sequence shown here is derived from an EMBL/GenBank/DDBJ whole genome shotgun (WGS) entry which is preliminary data.</text>
</comment>
<gene>
    <name evidence="2" type="ORF">CQW29_09490</name>
</gene>
<proteinExistence type="predicted"/>
<dbReference type="PANTHER" id="PTHR34595">
    <property type="entry name" value="BLR5612 PROTEIN"/>
    <property type="match status" value="1"/>
</dbReference>
<dbReference type="AlphaFoldDB" id="A0A2S9IDB2"/>